<dbReference type="SUPFAM" id="SSF160651">
    <property type="entry name" value="FLJ32549 C-terminal domain-like"/>
    <property type="match status" value="1"/>
</dbReference>
<evidence type="ECO:0000313" key="1">
    <source>
        <dbReference type="EMBL" id="CAD6189261.1"/>
    </source>
</evidence>
<dbReference type="Pfam" id="PF09404">
    <property type="entry name" value="C12orf66_like"/>
    <property type="match status" value="1"/>
</dbReference>
<sequence length="497" mass="57660">MLRTLSRRYTLTEQEFPCPILLEDYLIVFHDYALLAGNYQFTEAMETVERFKSTKFSRKDGVENPWIQILGELITLAKNDKAFYTCSFLVSRAFFRRNSTAKDQYMTICETIQRMRVKFLSDPAMELLIDDLMTYSRSRAESVKLISGLAAWVHRKEPVDWKRHLGETEAIIAKFKQPEEEVFLLKPADLRPTAPLIEPKQTAIAPCEFLNPIIELALTELNILKNLFKTQIGLNTCELFTCMSSLALIRSEFVTAVKEVQMADGGSAQKSFFFSQITKPSPKNKLIYWYAEFYDLLLAKFSLYFANAIGTYCESSEVQKIHEVDNGHNFINRCVEFYKKSNAFYLAIVQSRTEGPRYNSPFDVEELYFAPRGEEDQQDDYLYPLIFRLPSPTHNDHRHEDLEYFDQDDVHRMVDGFVRKQLIGIPYEYSGATKVYTSMRDVTAYGARLELDTYLVVIYEGSAVNEKKHNPVEFIHHLSNDLKCVKLIRTLRARAKV</sequence>
<comment type="caution">
    <text evidence="1">The sequence shown here is derived from an EMBL/GenBank/DDBJ whole genome shotgun (WGS) entry which is preliminary data.</text>
</comment>
<dbReference type="Gene3D" id="1.10.3450.30">
    <property type="match status" value="1"/>
</dbReference>
<accession>A0A8S1H146</accession>
<proteinExistence type="predicted"/>
<gene>
    <name evidence="1" type="ORF">CAUJ_LOCUS5180</name>
</gene>
<evidence type="ECO:0000313" key="2">
    <source>
        <dbReference type="Proteomes" id="UP000835052"/>
    </source>
</evidence>
<dbReference type="GO" id="GO:0042149">
    <property type="term" value="P:cellular response to glucose starvation"/>
    <property type="evidence" value="ECO:0007669"/>
    <property type="project" value="TreeGrafter"/>
</dbReference>
<dbReference type="InterPro" id="IPR038060">
    <property type="entry name" value="C12orf66-like_central_sf"/>
</dbReference>
<reference evidence="1" key="1">
    <citation type="submission" date="2020-10" db="EMBL/GenBank/DDBJ databases">
        <authorList>
            <person name="Kikuchi T."/>
        </authorList>
    </citation>
    <scope>NUCLEOTIDE SEQUENCE</scope>
    <source>
        <strain evidence="1">NKZ352</strain>
    </source>
</reference>
<dbReference type="GO" id="GO:1904262">
    <property type="term" value="P:negative regulation of TORC1 signaling"/>
    <property type="evidence" value="ECO:0007669"/>
    <property type="project" value="TreeGrafter"/>
</dbReference>
<dbReference type="GO" id="GO:0061462">
    <property type="term" value="P:protein localization to lysosome"/>
    <property type="evidence" value="ECO:0007669"/>
    <property type="project" value="TreeGrafter"/>
</dbReference>
<dbReference type="PANTHER" id="PTHR31581:SF1">
    <property type="entry name" value="KICSTOR SUBUNIT 2"/>
    <property type="match status" value="1"/>
</dbReference>
<dbReference type="Proteomes" id="UP000835052">
    <property type="component" value="Unassembled WGS sequence"/>
</dbReference>
<protein>
    <submittedName>
        <fullName evidence="1">Uncharacterized protein</fullName>
    </submittedName>
</protein>
<dbReference type="InterPro" id="IPR018544">
    <property type="entry name" value="KICS_2"/>
</dbReference>
<organism evidence="1 2">
    <name type="scientific">Caenorhabditis auriculariae</name>
    <dbReference type="NCBI Taxonomy" id="2777116"/>
    <lineage>
        <taxon>Eukaryota</taxon>
        <taxon>Metazoa</taxon>
        <taxon>Ecdysozoa</taxon>
        <taxon>Nematoda</taxon>
        <taxon>Chromadorea</taxon>
        <taxon>Rhabditida</taxon>
        <taxon>Rhabditina</taxon>
        <taxon>Rhabditomorpha</taxon>
        <taxon>Rhabditoidea</taxon>
        <taxon>Rhabditidae</taxon>
        <taxon>Peloderinae</taxon>
        <taxon>Caenorhabditis</taxon>
    </lineage>
</organism>
<dbReference type="SUPFAM" id="SSF158548">
    <property type="entry name" value="FLJ32549 domain-like"/>
    <property type="match status" value="1"/>
</dbReference>
<keyword evidence="2" id="KW-1185">Reference proteome</keyword>
<dbReference type="PANTHER" id="PTHR31581">
    <property type="entry name" value="KICSTOR COMPLEX PROTEIN C12ORF66"/>
    <property type="match status" value="1"/>
</dbReference>
<dbReference type="OrthoDB" id="18134at2759"/>
<dbReference type="EMBL" id="CAJGYM010000010">
    <property type="protein sequence ID" value="CAD6189261.1"/>
    <property type="molecule type" value="Genomic_DNA"/>
</dbReference>
<dbReference type="GO" id="GO:0034198">
    <property type="term" value="P:cellular response to amino acid starvation"/>
    <property type="evidence" value="ECO:0007669"/>
    <property type="project" value="TreeGrafter"/>
</dbReference>
<dbReference type="AlphaFoldDB" id="A0A8S1H146"/>
<name>A0A8S1H146_9PELO</name>